<evidence type="ECO:0000313" key="2">
    <source>
        <dbReference type="Proteomes" id="UP001174050"/>
    </source>
</evidence>
<organism evidence="1 2">
    <name type="scientific">Streptomyces ficellus</name>
    <dbReference type="NCBI Taxonomy" id="1977088"/>
    <lineage>
        <taxon>Bacteria</taxon>
        <taxon>Bacillati</taxon>
        <taxon>Actinomycetota</taxon>
        <taxon>Actinomycetes</taxon>
        <taxon>Kitasatosporales</taxon>
        <taxon>Streptomycetaceae</taxon>
        <taxon>Streptomyces</taxon>
    </lineage>
</organism>
<accession>A0ABT7Z544</accession>
<protein>
    <submittedName>
        <fullName evidence="1">Uncharacterized protein</fullName>
    </submittedName>
</protein>
<dbReference type="EMBL" id="JAUEPL010000012">
    <property type="protein sequence ID" value="MDN3294634.1"/>
    <property type="molecule type" value="Genomic_DNA"/>
</dbReference>
<reference evidence="1" key="1">
    <citation type="submission" date="2023-06" db="EMBL/GenBank/DDBJ databases">
        <title>WGS-Sequencing of Streptomyces ficellus isolate 21 collected from sand in Gara Djebilet Iron Mine in Algeria.</title>
        <authorList>
            <person name="Zegers G.P."/>
            <person name="Gomez A."/>
            <person name="Gueddou A."/>
            <person name="Zahara A.F."/>
            <person name="Worth M."/>
            <person name="Sevigny J.L."/>
            <person name="Tisa L."/>
        </authorList>
    </citation>
    <scope>NUCLEOTIDE SEQUENCE</scope>
    <source>
        <strain evidence="1">AS11</strain>
    </source>
</reference>
<dbReference type="Proteomes" id="UP001174050">
    <property type="component" value="Unassembled WGS sequence"/>
</dbReference>
<evidence type="ECO:0000313" key="1">
    <source>
        <dbReference type="EMBL" id="MDN3294634.1"/>
    </source>
</evidence>
<sequence>MSEQYEYEYFVDTDPGYTVERPSSLWRRSGDSWEYLSLLTWEWRRVGGDNPVRQQPLPEALHPVTAERAKELEADRQGWVRYWAEYEDEAAWRAGEAPYSVVRRRRSPERIYDEAFMATNTWEPTARVFDHFSARADELTYLAEVTPDEAERLLRQVRGVSGATDL</sequence>
<proteinExistence type="predicted"/>
<keyword evidence="2" id="KW-1185">Reference proteome</keyword>
<gene>
    <name evidence="1" type="ORF">QWM81_11320</name>
</gene>
<name>A0ABT7Z544_9ACTN</name>
<dbReference type="RefSeq" id="WP_290111705.1">
    <property type="nucleotide sequence ID" value="NZ_JAUEPL010000012.1"/>
</dbReference>
<comment type="caution">
    <text evidence="1">The sequence shown here is derived from an EMBL/GenBank/DDBJ whole genome shotgun (WGS) entry which is preliminary data.</text>
</comment>